<evidence type="ECO:0000313" key="1">
    <source>
        <dbReference type="EMBL" id="QSQ27349.1"/>
    </source>
</evidence>
<dbReference type="Proteomes" id="UP000662747">
    <property type="component" value="Chromosome"/>
</dbReference>
<organism evidence="1 2">
    <name type="scientific">Pyxidicoccus parkwayensis</name>
    <dbReference type="NCBI Taxonomy" id="2813578"/>
    <lineage>
        <taxon>Bacteria</taxon>
        <taxon>Pseudomonadati</taxon>
        <taxon>Myxococcota</taxon>
        <taxon>Myxococcia</taxon>
        <taxon>Myxococcales</taxon>
        <taxon>Cystobacterineae</taxon>
        <taxon>Myxococcaceae</taxon>
        <taxon>Pyxidicoccus</taxon>
    </lineage>
</organism>
<evidence type="ECO:0000313" key="2">
    <source>
        <dbReference type="Proteomes" id="UP000662747"/>
    </source>
</evidence>
<protein>
    <submittedName>
        <fullName evidence="1">Uncharacterized protein</fullName>
    </submittedName>
</protein>
<sequence length="123" mass="13813">MNTDSALELLRRGRPLAVSLVPRNEGFLAWAGVYPLDPSKPSTAVVLRRLGATTVRSEQRVFRVRVIEVNESLLRSEACISEEDLHSREDRVVFGEEALMQELTRLGVPQDGLELPDKVNYPI</sequence>
<gene>
    <name evidence="1" type="ORF">JY651_21640</name>
</gene>
<proteinExistence type="predicted"/>
<dbReference type="RefSeq" id="WP_206728871.1">
    <property type="nucleotide sequence ID" value="NZ_CP071090.1"/>
</dbReference>
<name>A0ABX7PA28_9BACT</name>
<reference evidence="1 2" key="1">
    <citation type="submission" date="2021-02" db="EMBL/GenBank/DDBJ databases">
        <title>De Novo genome assembly of isolated myxobacteria.</title>
        <authorList>
            <person name="Stevens D.C."/>
        </authorList>
    </citation>
    <scope>NUCLEOTIDE SEQUENCE [LARGE SCALE GENOMIC DNA]</scope>
    <source>
        <strain evidence="2">SCPEA02</strain>
    </source>
</reference>
<accession>A0ABX7PA28</accession>
<keyword evidence="2" id="KW-1185">Reference proteome</keyword>
<dbReference type="EMBL" id="CP071090">
    <property type="protein sequence ID" value="QSQ27349.1"/>
    <property type="molecule type" value="Genomic_DNA"/>
</dbReference>